<evidence type="ECO:0000256" key="2">
    <source>
        <dbReference type="PROSITE-ProRule" id="PRU00335"/>
    </source>
</evidence>
<dbReference type="Pfam" id="PF00440">
    <property type="entry name" value="TetR_N"/>
    <property type="match status" value="1"/>
</dbReference>
<dbReference type="InterPro" id="IPR025722">
    <property type="entry name" value="TetR"/>
</dbReference>
<dbReference type="RefSeq" id="WP_147167468.1">
    <property type="nucleotide sequence ID" value="NZ_VOOR01000018.1"/>
</dbReference>
<name>A0A5C6RLT3_9BACT</name>
<dbReference type="GO" id="GO:0000976">
    <property type="term" value="F:transcription cis-regulatory region binding"/>
    <property type="evidence" value="ECO:0007669"/>
    <property type="project" value="TreeGrafter"/>
</dbReference>
<dbReference type="PANTHER" id="PTHR30055:SF223">
    <property type="entry name" value="HTH-TYPE TRANSCRIPTIONAL REGULATOR UIDR"/>
    <property type="match status" value="1"/>
</dbReference>
<protein>
    <submittedName>
        <fullName evidence="4">TetR/AcrR family transcriptional regulator</fullName>
    </submittedName>
</protein>
<feature type="domain" description="HTH tetR-type" evidence="3">
    <location>
        <begin position="1"/>
        <end position="61"/>
    </location>
</feature>
<evidence type="ECO:0000313" key="5">
    <source>
        <dbReference type="Proteomes" id="UP000321580"/>
    </source>
</evidence>
<accession>A0A5C6RLT3</accession>
<dbReference type="Pfam" id="PF13972">
    <property type="entry name" value="TetR"/>
    <property type="match status" value="1"/>
</dbReference>
<dbReference type="EMBL" id="VOOR01000018">
    <property type="protein sequence ID" value="TXB63213.1"/>
    <property type="molecule type" value="Genomic_DNA"/>
</dbReference>
<dbReference type="SUPFAM" id="SSF46689">
    <property type="entry name" value="Homeodomain-like"/>
    <property type="match status" value="1"/>
</dbReference>
<dbReference type="InterPro" id="IPR050109">
    <property type="entry name" value="HTH-type_TetR-like_transc_reg"/>
</dbReference>
<proteinExistence type="predicted"/>
<feature type="DNA-binding region" description="H-T-H motif" evidence="2">
    <location>
        <begin position="24"/>
        <end position="43"/>
    </location>
</feature>
<dbReference type="AlphaFoldDB" id="A0A5C6RLT3"/>
<dbReference type="OrthoDB" id="9785164at2"/>
<gene>
    <name evidence="4" type="ORF">FRY97_10415</name>
</gene>
<dbReference type="PRINTS" id="PR00455">
    <property type="entry name" value="HTHTETR"/>
</dbReference>
<evidence type="ECO:0000259" key="3">
    <source>
        <dbReference type="PROSITE" id="PS50977"/>
    </source>
</evidence>
<dbReference type="PROSITE" id="PS50977">
    <property type="entry name" value="HTH_TETR_2"/>
    <property type="match status" value="1"/>
</dbReference>
<keyword evidence="1 2" id="KW-0238">DNA-binding</keyword>
<dbReference type="InterPro" id="IPR001647">
    <property type="entry name" value="HTH_TetR"/>
</dbReference>
<sequence>MNTKDRILQAALRQFNAIGTGQATVRSIAAEAGISHGNLCYHYKNTDELIEALYLQLAGRVAPYAQMAFSEGISLEGVFGQAWQTFGLLYQYRFLLIDFVQITRRLERMKQNFQQLMDVRRQQFLYGFKQLEEQGEMKPEPLPGHYELLITNLLIVGNNWISEAEVQFGDKGDAVVAHYHRAMMALFVPYLTPKGLRAYQALTADDGAYGGKADKPLR</sequence>
<dbReference type="GO" id="GO:0003700">
    <property type="term" value="F:DNA-binding transcription factor activity"/>
    <property type="evidence" value="ECO:0007669"/>
    <property type="project" value="TreeGrafter"/>
</dbReference>
<organism evidence="4 5">
    <name type="scientific">Phaeodactylibacter luteus</name>
    <dbReference type="NCBI Taxonomy" id="1564516"/>
    <lineage>
        <taxon>Bacteria</taxon>
        <taxon>Pseudomonadati</taxon>
        <taxon>Bacteroidota</taxon>
        <taxon>Saprospiria</taxon>
        <taxon>Saprospirales</taxon>
        <taxon>Haliscomenobacteraceae</taxon>
        <taxon>Phaeodactylibacter</taxon>
    </lineage>
</organism>
<evidence type="ECO:0000313" key="4">
    <source>
        <dbReference type="EMBL" id="TXB63213.1"/>
    </source>
</evidence>
<dbReference type="Gene3D" id="1.10.357.10">
    <property type="entry name" value="Tetracycline Repressor, domain 2"/>
    <property type="match status" value="1"/>
</dbReference>
<keyword evidence="5" id="KW-1185">Reference proteome</keyword>
<evidence type="ECO:0000256" key="1">
    <source>
        <dbReference type="ARBA" id="ARBA00023125"/>
    </source>
</evidence>
<dbReference type="PANTHER" id="PTHR30055">
    <property type="entry name" value="HTH-TYPE TRANSCRIPTIONAL REGULATOR RUTR"/>
    <property type="match status" value="1"/>
</dbReference>
<comment type="caution">
    <text evidence="4">The sequence shown here is derived from an EMBL/GenBank/DDBJ whole genome shotgun (WGS) entry which is preliminary data.</text>
</comment>
<dbReference type="InterPro" id="IPR009057">
    <property type="entry name" value="Homeodomain-like_sf"/>
</dbReference>
<reference evidence="4 5" key="1">
    <citation type="submission" date="2019-08" db="EMBL/GenBank/DDBJ databases">
        <title>Genome of Phaeodactylibacter luteus.</title>
        <authorList>
            <person name="Bowman J.P."/>
        </authorList>
    </citation>
    <scope>NUCLEOTIDE SEQUENCE [LARGE SCALE GENOMIC DNA]</scope>
    <source>
        <strain evidence="4 5">KCTC 42180</strain>
    </source>
</reference>
<dbReference type="Proteomes" id="UP000321580">
    <property type="component" value="Unassembled WGS sequence"/>
</dbReference>